<dbReference type="EMBL" id="BACD03000066">
    <property type="protein sequence ID" value="GAO52362.1"/>
    <property type="molecule type" value="Genomic_DNA"/>
</dbReference>
<dbReference type="GO" id="GO:0006629">
    <property type="term" value="P:lipid metabolic process"/>
    <property type="evidence" value="ECO:0007669"/>
    <property type="project" value="InterPro"/>
</dbReference>
<dbReference type="STRING" id="698492.A0A0E9NR82"/>
<dbReference type="PROSITE" id="PS51704">
    <property type="entry name" value="GP_PDE"/>
    <property type="match status" value="1"/>
</dbReference>
<dbReference type="PANTHER" id="PTHR43805:SF1">
    <property type="entry name" value="GP-PDE DOMAIN-CONTAINING PROTEIN"/>
    <property type="match status" value="1"/>
</dbReference>
<dbReference type="InterPro" id="IPR030395">
    <property type="entry name" value="GP_PDE_dom"/>
</dbReference>
<comment type="caution">
    <text evidence="2">The sequence shown here is derived from an EMBL/GenBank/DDBJ whole genome shotgun (WGS) entry which is preliminary data.</text>
</comment>
<dbReference type="Proteomes" id="UP000033140">
    <property type="component" value="Unassembled WGS sequence"/>
</dbReference>
<gene>
    <name evidence="2" type="ORF">G7K_6440-t1</name>
</gene>
<keyword evidence="3" id="KW-1185">Reference proteome</keyword>
<name>A0A0E9NR82_SAICN</name>
<dbReference type="InterPro" id="IPR017946">
    <property type="entry name" value="PLC-like_Pdiesterase_TIM-brl"/>
</dbReference>
<dbReference type="SUPFAM" id="SSF51695">
    <property type="entry name" value="PLC-like phosphodiesterases"/>
    <property type="match status" value="1"/>
</dbReference>
<dbReference type="CDD" id="cd08570">
    <property type="entry name" value="GDPD_YPL206cp_fungi"/>
    <property type="match status" value="1"/>
</dbReference>
<dbReference type="Gene3D" id="3.20.20.190">
    <property type="entry name" value="Phosphatidylinositol (PI) phosphodiesterase"/>
    <property type="match status" value="1"/>
</dbReference>
<feature type="domain" description="GP-PDE" evidence="1">
    <location>
        <begin position="89"/>
        <end position="332"/>
    </location>
</feature>
<evidence type="ECO:0000313" key="3">
    <source>
        <dbReference type="Proteomes" id="UP000033140"/>
    </source>
</evidence>
<reference evidence="2 3" key="2">
    <citation type="journal article" date="2014" name="J. Gen. Appl. Microbiol.">
        <title>The early diverging ascomycetous budding yeast Saitoella complicata has three histone deacetylases belonging to the Clr6, Hos2, and Rpd3 lineages.</title>
        <authorList>
            <person name="Nishida H."/>
            <person name="Matsumoto T."/>
            <person name="Kondo S."/>
            <person name="Hamamoto M."/>
            <person name="Yoshikawa H."/>
        </authorList>
    </citation>
    <scope>NUCLEOTIDE SEQUENCE [LARGE SCALE GENOMIC DNA]</scope>
    <source>
        <strain evidence="2 3">NRRL Y-17804</strain>
    </source>
</reference>
<protein>
    <recommendedName>
        <fullName evidence="1">GP-PDE domain-containing protein</fullName>
    </recommendedName>
</protein>
<proteinExistence type="predicted"/>
<sequence>MSCETRGRTIDLARELSHVHPSPLNLEPSPYRLIAQLLDRGRPNAQTEGFFSPTWRNVPGRQRLCIRDDREDMSTAPSARFSFARSGVPQNIGHRGYKALYPENTLLAMREAIRAGASAIETDIHLSKDGTVVICHDPSVDRVFDGEGLVAAKTDEELRRLRTKKAPHEGMPTLRDVLKMVTSEKEYEDVWLLLDTKMDNPKSVIEKIGDTLKSVNPSMTYWSSRILLGIWHPKFLPACATHLPELPITNISLTLSITNKYFPLHHPQISAYNILLPALSGLAGQKFVRDAQDAGKSVCVWTVNDEKWMRWARKLGVDGVITDDVAQFKQIEGEDEKESDGVLMGPEEWKWKAWGKVKFWEYFAWGFGYYRLWQFRDRGV</sequence>
<organism evidence="2 3">
    <name type="scientific">Saitoella complicata (strain BCRC 22490 / CBS 7301 / JCM 7358 / NBRC 10748 / NRRL Y-17804)</name>
    <dbReference type="NCBI Taxonomy" id="698492"/>
    <lineage>
        <taxon>Eukaryota</taxon>
        <taxon>Fungi</taxon>
        <taxon>Dikarya</taxon>
        <taxon>Ascomycota</taxon>
        <taxon>Taphrinomycotina</taxon>
        <taxon>Taphrinomycotina incertae sedis</taxon>
        <taxon>Saitoella</taxon>
    </lineage>
</organism>
<evidence type="ECO:0000313" key="2">
    <source>
        <dbReference type="EMBL" id="GAO52362.1"/>
    </source>
</evidence>
<dbReference type="AlphaFoldDB" id="A0A0E9NR82"/>
<dbReference type="Pfam" id="PF03009">
    <property type="entry name" value="GDPD"/>
    <property type="match status" value="1"/>
</dbReference>
<accession>A0A0E9NR82</accession>
<dbReference type="OMA" id="ECSWEYL"/>
<reference evidence="2 3" key="1">
    <citation type="journal article" date="2011" name="J. Gen. Appl. Microbiol.">
        <title>Draft genome sequencing of the enigmatic yeast Saitoella complicata.</title>
        <authorList>
            <person name="Nishida H."/>
            <person name="Hamamoto M."/>
            <person name="Sugiyama J."/>
        </authorList>
    </citation>
    <scope>NUCLEOTIDE SEQUENCE [LARGE SCALE GENOMIC DNA]</scope>
    <source>
        <strain evidence="2 3">NRRL Y-17804</strain>
    </source>
</reference>
<dbReference type="PANTHER" id="PTHR43805">
    <property type="entry name" value="GLYCEROPHOSPHORYL DIESTER PHOSPHODIESTERASE"/>
    <property type="match status" value="1"/>
</dbReference>
<evidence type="ECO:0000259" key="1">
    <source>
        <dbReference type="PROSITE" id="PS51704"/>
    </source>
</evidence>
<reference evidence="2 3" key="3">
    <citation type="journal article" date="2015" name="Genome Announc.">
        <title>Draft Genome Sequence of the Archiascomycetous Yeast Saitoella complicata.</title>
        <authorList>
            <person name="Yamauchi K."/>
            <person name="Kondo S."/>
            <person name="Hamamoto M."/>
            <person name="Takahashi Y."/>
            <person name="Ogura Y."/>
            <person name="Hayashi T."/>
            <person name="Nishida H."/>
        </authorList>
    </citation>
    <scope>NUCLEOTIDE SEQUENCE [LARGE SCALE GENOMIC DNA]</scope>
    <source>
        <strain evidence="2 3">NRRL Y-17804</strain>
    </source>
</reference>
<dbReference type="GO" id="GO:0008081">
    <property type="term" value="F:phosphoric diester hydrolase activity"/>
    <property type="evidence" value="ECO:0007669"/>
    <property type="project" value="InterPro"/>
</dbReference>